<feature type="transmembrane region" description="Helical" evidence="1">
    <location>
        <begin position="67"/>
        <end position="86"/>
    </location>
</feature>
<proteinExistence type="predicted"/>
<protein>
    <submittedName>
        <fullName evidence="2">Uncharacterized protein</fullName>
    </submittedName>
</protein>
<sequence>MTGGGGDVPSCRIEPMKLYRRENSPLKRPFVTVGAVIGLLASGWYLYCDSQGTTLFGAAKAAEPAWKLAMNVLLIVFACSYVANLLRRYLELLRGAKRG</sequence>
<organism evidence="2 3">
    <name type="scientific">Geotalea uraniireducens</name>
    <dbReference type="NCBI Taxonomy" id="351604"/>
    <lineage>
        <taxon>Bacteria</taxon>
        <taxon>Pseudomonadati</taxon>
        <taxon>Thermodesulfobacteriota</taxon>
        <taxon>Desulfuromonadia</taxon>
        <taxon>Geobacterales</taxon>
        <taxon>Geobacteraceae</taxon>
        <taxon>Geotalea</taxon>
    </lineage>
</organism>
<keyword evidence="1" id="KW-0812">Transmembrane</keyword>
<gene>
    <name evidence="2" type="ORF">GURASL_14320</name>
</gene>
<feature type="transmembrane region" description="Helical" evidence="1">
    <location>
        <begin position="30"/>
        <end position="47"/>
    </location>
</feature>
<evidence type="ECO:0000313" key="3">
    <source>
        <dbReference type="Proteomes" id="UP001317705"/>
    </source>
</evidence>
<keyword evidence="1" id="KW-0472">Membrane</keyword>
<accession>A0ABN6VR53</accession>
<reference evidence="2 3" key="1">
    <citation type="submission" date="2022-12" db="EMBL/GenBank/DDBJ databases">
        <title>Polyphasic characterization of Geotalea uranireducens NIT-SL11 newly isolated from a complex of sewage sludge and microbially reduced graphene oxide.</title>
        <authorList>
            <person name="Xie L."/>
            <person name="Yoshida N."/>
            <person name="Meng L."/>
        </authorList>
    </citation>
    <scope>NUCLEOTIDE SEQUENCE [LARGE SCALE GENOMIC DNA]</scope>
    <source>
        <strain evidence="2 3">NIT-SL11</strain>
    </source>
</reference>
<evidence type="ECO:0000256" key="1">
    <source>
        <dbReference type="SAM" id="Phobius"/>
    </source>
</evidence>
<dbReference type="EMBL" id="AP027151">
    <property type="protein sequence ID" value="BDV42509.1"/>
    <property type="molecule type" value="Genomic_DNA"/>
</dbReference>
<keyword evidence="1" id="KW-1133">Transmembrane helix</keyword>
<dbReference type="Proteomes" id="UP001317705">
    <property type="component" value="Chromosome"/>
</dbReference>
<name>A0ABN6VR53_9BACT</name>
<keyword evidence="3" id="KW-1185">Reference proteome</keyword>
<evidence type="ECO:0000313" key="2">
    <source>
        <dbReference type="EMBL" id="BDV42509.1"/>
    </source>
</evidence>